<proteinExistence type="predicted"/>
<evidence type="ECO:0000313" key="2">
    <source>
        <dbReference type="Proteomes" id="UP001153069"/>
    </source>
</evidence>
<dbReference type="Proteomes" id="UP001153069">
    <property type="component" value="Unassembled WGS sequence"/>
</dbReference>
<name>A0A9N8H0Y1_9STRA</name>
<organism evidence="1 2">
    <name type="scientific">Seminavis robusta</name>
    <dbReference type="NCBI Taxonomy" id="568900"/>
    <lineage>
        <taxon>Eukaryota</taxon>
        <taxon>Sar</taxon>
        <taxon>Stramenopiles</taxon>
        <taxon>Ochrophyta</taxon>
        <taxon>Bacillariophyta</taxon>
        <taxon>Bacillariophyceae</taxon>
        <taxon>Bacillariophycidae</taxon>
        <taxon>Naviculales</taxon>
        <taxon>Naviculaceae</taxon>
        <taxon>Seminavis</taxon>
    </lineage>
</organism>
<dbReference type="EMBL" id="CAICTM010000029">
    <property type="protein sequence ID" value="CAB9497978.1"/>
    <property type="molecule type" value="Genomic_DNA"/>
</dbReference>
<evidence type="ECO:0000313" key="1">
    <source>
        <dbReference type="EMBL" id="CAB9497978.1"/>
    </source>
</evidence>
<comment type="caution">
    <text evidence="1">The sequence shown here is derived from an EMBL/GenBank/DDBJ whole genome shotgun (WGS) entry which is preliminary data.</text>
</comment>
<reference evidence="1" key="1">
    <citation type="submission" date="2020-06" db="EMBL/GenBank/DDBJ databases">
        <authorList>
            <consortium name="Plant Systems Biology data submission"/>
        </authorList>
    </citation>
    <scope>NUCLEOTIDE SEQUENCE</scope>
    <source>
        <strain evidence="1">D6</strain>
    </source>
</reference>
<gene>
    <name evidence="1" type="ORF">SEMRO_29_G019210.1</name>
</gene>
<protein>
    <submittedName>
        <fullName evidence="1">Uncharacterized protein</fullName>
    </submittedName>
</protein>
<sequence length="145" mass="16472">MSISTVNDNSNTWEYEEVYHPPFLPLLALFPPLAPFFWDYHVLVNQDSLQVGYSVGFHRSIDRKFIQKAEKLDYINGLTQWGGWGYRTSLDMNFETGYIATNGPGIGLSYKDTEEGKDKVITFNCAEADVVCRMLNTPVINAVVH</sequence>
<accession>A0A9N8H0Y1</accession>
<dbReference type="AlphaFoldDB" id="A0A9N8H0Y1"/>
<keyword evidence="2" id="KW-1185">Reference proteome</keyword>